<feature type="compositionally biased region" description="Acidic residues" evidence="1">
    <location>
        <begin position="113"/>
        <end position="126"/>
    </location>
</feature>
<sequence length="730" mass="80299">MKSVIHMEVEQMSMSTFEPLMRYICIEAKILQVRRSIDDVSIQDDDLLGLKYCTSLESSLDENTRCSTTPESSDKSRYYFSPPAVAAVAFAAVPTTAASSILEAAAKVNDKDEGNEDDDGDDDEEVAGTTVNDNGNDNFNDNGNANVNESAAAAALKAWGGGGGGTGGGTGGTGTGTGDSNRQRSSAQKNGELGGGGGGKSKRKGPPSPSTDEAVKAIGTTGVQASSHDTAGSALPTIDSSSETLVLKAIGTTGVQASSHGEWYYWRQASSHDTTGSALSTIDSSSETLLLSSDPSPPSANQSKSPQPLEASLLPSSDPLNVDCARGLLAEHLAPLNKLILRRGGPLKRINEVKNILHNDSPNEKDFVIALGGFMGSIDKNMNINPTEENTVKILKFLEHEFNSEDHIFSRIFEVLQRTTFGEKIEEEKPLCLNLDRIQIIHRITNADDSRCDPRLLWLLYNPYTPDQANIPEGRGVCTHNGYCYNVEIILLCKGSPLEHAEHEFTKSVPLGFVQPRKTVTAPTYGNELYEVMSKLPCVDRHLDQMHDFFKLHNLVGIKMKFRIADDVKLFSLQEGLIFYIFKYWRTKNSEDVNSKDDPITKDAPKSCRHAGVLDLGSGLVVDRHESIKLTQADRQDKDLIQKAVVSKYSGAISRCTITEDFYVYDNNTKPNIPNHVVPLLKDEYIHEDLFSFLRTQDPETWETRFNNKKKPYFKFAKTKGKKMKKKKKE</sequence>
<dbReference type="InParanoid" id="A0A1E7F4A7"/>
<feature type="region of interest" description="Disordered" evidence="1">
    <location>
        <begin position="286"/>
        <end position="315"/>
    </location>
</feature>
<feature type="compositionally biased region" description="Polar residues" evidence="1">
    <location>
        <begin position="179"/>
        <end position="189"/>
    </location>
</feature>
<protein>
    <submittedName>
        <fullName evidence="2">Uncharacterized protein</fullName>
    </submittedName>
</protein>
<evidence type="ECO:0000256" key="1">
    <source>
        <dbReference type="SAM" id="MobiDB-lite"/>
    </source>
</evidence>
<proteinExistence type="predicted"/>
<dbReference type="Proteomes" id="UP000095751">
    <property type="component" value="Unassembled WGS sequence"/>
</dbReference>
<evidence type="ECO:0000313" key="2">
    <source>
        <dbReference type="EMBL" id="OEU13011.1"/>
    </source>
</evidence>
<dbReference type="EMBL" id="KV784363">
    <property type="protein sequence ID" value="OEU13011.1"/>
    <property type="molecule type" value="Genomic_DNA"/>
</dbReference>
<feature type="region of interest" description="Disordered" evidence="1">
    <location>
        <begin position="164"/>
        <end position="214"/>
    </location>
</feature>
<feature type="compositionally biased region" description="Low complexity" evidence="1">
    <location>
        <begin position="127"/>
        <end position="146"/>
    </location>
</feature>
<dbReference type="AlphaFoldDB" id="A0A1E7F4A7"/>
<dbReference type="KEGG" id="fcy:FRACYDRAFT_243529"/>
<reference evidence="2 3" key="1">
    <citation type="submission" date="2016-09" db="EMBL/GenBank/DDBJ databases">
        <title>Extensive genetic diversity and differential bi-allelic expression allows diatom success in the polar Southern Ocean.</title>
        <authorList>
            <consortium name="DOE Joint Genome Institute"/>
            <person name="Mock T."/>
            <person name="Otillar R.P."/>
            <person name="Strauss J."/>
            <person name="Dupont C."/>
            <person name="Frickenhaus S."/>
            <person name="Maumus F."/>
            <person name="Mcmullan M."/>
            <person name="Sanges R."/>
            <person name="Schmutz J."/>
            <person name="Toseland A."/>
            <person name="Valas R."/>
            <person name="Veluchamy A."/>
            <person name="Ward B.J."/>
            <person name="Allen A."/>
            <person name="Barry K."/>
            <person name="Falciatore A."/>
            <person name="Ferrante M."/>
            <person name="Fortunato A.E."/>
            <person name="Gloeckner G."/>
            <person name="Gruber A."/>
            <person name="Hipkin R."/>
            <person name="Janech M."/>
            <person name="Kroth P."/>
            <person name="Leese F."/>
            <person name="Lindquist E."/>
            <person name="Lyon B.R."/>
            <person name="Martin J."/>
            <person name="Mayer C."/>
            <person name="Parker M."/>
            <person name="Quesneville H."/>
            <person name="Raymond J."/>
            <person name="Uhlig C."/>
            <person name="Valentin K.U."/>
            <person name="Worden A.Z."/>
            <person name="Armbrust E.V."/>
            <person name="Bowler C."/>
            <person name="Green B."/>
            <person name="Moulton V."/>
            <person name="Van Oosterhout C."/>
            <person name="Grigoriev I."/>
        </authorList>
    </citation>
    <scope>NUCLEOTIDE SEQUENCE [LARGE SCALE GENOMIC DNA]</scope>
    <source>
        <strain evidence="2 3">CCMP1102</strain>
    </source>
</reference>
<gene>
    <name evidence="2" type="ORF">FRACYDRAFT_243529</name>
</gene>
<feature type="compositionally biased region" description="Gly residues" evidence="1">
    <location>
        <begin position="164"/>
        <end position="177"/>
    </location>
</feature>
<name>A0A1E7F4A7_9STRA</name>
<accession>A0A1E7F4A7</accession>
<keyword evidence="3" id="KW-1185">Reference proteome</keyword>
<feature type="region of interest" description="Disordered" evidence="1">
    <location>
        <begin position="108"/>
        <end position="146"/>
    </location>
</feature>
<organism evidence="2 3">
    <name type="scientific">Fragilariopsis cylindrus CCMP1102</name>
    <dbReference type="NCBI Taxonomy" id="635003"/>
    <lineage>
        <taxon>Eukaryota</taxon>
        <taxon>Sar</taxon>
        <taxon>Stramenopiles</taxon>
        <taxon>Ochrophyta</taxon>
        <taxon>Bacillariophyta</taxon>
        <taxon>Bacillariophyceae</taxon>
        <taxon>Bacillariophycidae</taxon>
        <taxon>Bacillariales</taxon>
        <taxon>Bacillariaceae</taxon>
        <taxon>Fragilariopsis</taxon>
    </lineage>
</organism>
<evidence type="ECO:0000313" key="3">
    <source>
        <dbReference type="Proteomes" id="UP000095751"/>
    </source>
</evidence>